<name>A0A936K540_9BACT</name>
<dbReference type="SUPFAM" id="SSF53474">
    <property type="entry name" value="alpha/beta-Hydrolases"/>
    <property type="match status" value="1"/>
</dbReference>
<comment type="similarity">
    <text evidence="1">Belongs to the peptidase S9A family.</text>
</comment>
<feature type="domain" description="Peptidase S9A N-terminal" evidence="7">
    <location>
        <begin position="28"/>
        <end position="430"/>
    </location>
</feature>
<dbReference type="PANTHER" id="PTHR11757:SF19">
    <property type="entry name" value="PROLYL ENDOPEPTIDASE-LIKE"/>
    <property type="match status" value="1"/>
</dbReference>
<dbReference type="GO" id="GO:0006508">
    <property type="term" value="P:proteolysis"/>
    <property type="evidence" value="ECO:0007669"/>
    <property type="project" value="UniProtKB-KW"/>
</dbReference>
<keyword evidence="4" id="KW-0720">Serine protease</keyword>
<dbReference type="InterPro" id="IPR023302">
    <property type="entry name" value="Pept_S9A_N"/>
</dbReference>
<dbReference type="Pfam" id="PF00326">
    <property type="entry name" value="Peptidase_S9"/>
    <property type="match status" value="1"/>
</dbReference>
<dbReference type="Pfam" id="PF02897">
    <property type="entry name" value="Peptidase_S9_N"/>
    <property type="match status" value="1"/>
</dbReference>
<proteinExistence type="inferred from homology"/>
<dbReference type="FunFam" id="3.40.50.1820:FF:000005">
    <property type="entry name" value="Prolyl endopeptidase"/>
    <property type="match status" value="1"/>
</dbReference>
<dbReference type="Gene3D" id="3.40.50.1820">
    <property type="entry name" value="alpha/beta hydrolase"/>
    <property type="match status" value="1"/>
</dbReference>
<dbReference type="PRINTS" id="PR00862">
    <property type="entry name" value="PROLIGOPTASE"/>
</dbReference>
<evidence type="ECO:0000259" key="7">
    <source>
        <dbReference type="Pfam" id="PF02897"/>
    </source>
</evidence>
<evidence type="ECO:0000313" key="8">
    <source>
        <dbReference type="EMBL" id="MBK8571219.1"/>
    </source>
</evidence>
<dbReference type="PANTHER" id="PTHR11757">
    <property type="entry name" value="PROTEASE FAMILY S9A OLIGOPEPTIDASE"/>
    <property type="match status" value="1"/>
</dbReference>
<dbReference type="InterPro" id="IPR051543">
    <property type="entry name" value="Serine_Peptidase_S9A"/>
</dbReference>
<keyword evidence="5" id="KW-0732">Signal</keyword>
<evidence type="ECO:0000259" key="6">
    <source>
        <dbReference type="Pfam" id="PF00326"/>
    </source>
</evidence>
<dbReference type="EMBL" id="JADKCH010000001">
    <property type="protein sequence ID" value="MBK8571219.1"/>
    <property type="molecule type" value="Genomic_DNA"/>
</dbReference>
<accession>A0A936K540</accession>
<dbReference type="InterPro" id="IPR001375">
    <property type="entry name" value="Peptidase_S9_cat"/>
</dbReference>
<sequence>MPFRPLRLAGLAALMSASLSLAAQAPVPPVARQVEHISLWHGEKVSDPWFWLREKTNPEVVAYLNAENAYTEAMTADLKPFSEALYKEMLGRIKQTDLSVPVRRGAFYYYSRTEEGKQYPIQCRRKAAKEGAYDEKAAEEVLLDQNELAKGLKFLSLGGMTVSDDDRTLLFSTDATGFRQYTLFTKDLATGKVSAPLAERVTSFTWAGDAQHVFYVTEDAVTKRSDQLWRLDLKAGRPELVHEEKDELYRMAVGRTKDRRFLLVECQSTDTWEARYLATTTPKGAFKVLLPREKGHKYDMEHREGLFYIRTNKGAKNFRLVTAPVATPDPKHWKEVLPHRADVLLEGLEPFRDFLVVSEKSQGLNRFRIFDVKLKTWRDVSFPERVYAAFPGGTPEYTSPSFRFSYQSMVTPASIYDCDMATGKQTLLKQVEVLGGYDKSRYATERLWAKARDGVKVPLSVVYKKGVKRDGSAPLFLYAYGSYGYGQSATFSIPRLSLLDRGMVYVIAHIRGGNEMGEAWHDDGMLMKKMNTFTDFIDSADYLVKEKWTAKDRLVIEGGSAGGLLMGAVTNLRPDLFKAVHSAVPFVDVMNTMLDASLPLTVGEYLEWGNPNEKAAFDYMRSYSPYDNLKKGAYPAILVTSSFNDSQVMYWEPAKYVAKLRTLKADGNPLLLKMKMEPAGHGGASGRYDALKDKAFETAWMLSQVGITK</sequence>
<evidence type="ECO:0000313" key="9">
    <source>
        <dbReference type="Proteomes" id="UP000709959"/>
    </source>
</evidence>
<dbReference type="Proteomes" id="UP000709959">
    <property type="component" value="Unassembled WGS sequence"/>
</dbReference>
<protein>
    <submittedName>
        <fullName evidence="8">S9 family peptidase</fullName>
    </submittedName>
</protein>
<dbReference type="Gene3D" id="2.130.10.120">
    <property type="entry name" value="Prolyl oligopeptidase, N-terminal domain"/>
    <property type="match status" value="1"/>
</dbReference>
<evidence type="ECO:0000256" key="1">
    <source>
        <dbReference type="ARBA" id="ARBA00005228"/>
    </source>
</evidence>
<dbReference type="GO" id="GO:0004252">
    <property type="term" value="F:serine-type endopeptidase activity"/>
    <property type="evidence" value="ECO:0007669"/>
    <property type="project" value="InterPro"/>
</dbReference>
<evidence type="ECO:0000256" key="4">
    <source>
        <dbReference type="ARBA" id="ARBA00022825"/>
    </source>
</evidence>
<gene>
    <name evidence="8" type="ORF">IPN91_00980</name>
</gene>
<evidence type="ECO:0000256" key="2">
    <source>
        <dbReference type="ARBA" id="ARBA00022670"/>
    </source>
</evidence>
<feature type="signal peptide" evidence="5">
    <location>
        <begin position="1"/>
        <end position="25"/>
    </location>
</feature>
<dbReference type="SUPFAM" id="SSF50993">
    <property type="entry name" value="Peptidase/esterase 'gauge' domain"/>
    <property type="match status" value="1"/>
</dbReference>
<dbReference type="InterPro" id="IPR002470">
    <property type="entry name" value="Peptidase_S9A"/>
</dbReference>
<keyword evidence="2" id="KW-0645">Protease</keyword>
<dbReference type="InterPro" id="IPR029058">
    <property type="entry name" value="AB_hydrolase_fold"/>
</dbReference>
<feature type="chain" id="PRO_5037389883" evidence="5">
    <location>
        <begin position="26"/>
        <end position="709"/>
    </location>
</feature>
<organism evidence="8 9">
    <name type="scientific">Candidatus Geothrix odensensis</name>
    <dbReference type="NCBI Taxonomy" id="2954440"/>
    <lineage>
        <taxon>Bacteria</taxon>
        <taxon>Pseudomonadati</taxon>
        <taxon>Acidobacteriota</taxon>
        <taxon>Holophagae</taxon>
        <taxon>Holophagales</taxon>
        <taxon>Holophagaceae</taxon>
        <taxon>Geothrix</taxon>
    </lineage>
</organism>
<comment type="caution">
    <text evidence="8">The sequence shown here is derived from an EMBL/GenBank/DDBJ whole genome shotgun (WGS) entry which is preliminary data.</text>
</comment>
<evidence type="ECO:0000256" key="5">
    <source>
        <dbReference type="SAM" id="SignalP"/>
    </source>
</evidence>
<dbReference type="AlphaFoldDB" id="A0A936K540"/>
<keyword evidence="3" id="KW-0378">Hydrolase</keyword>
<evidence type="ECO:0000256" key="3">
    <source>
        <dbReference type="ARBA" id="ARBA00022801"/>
    </source>
</evidence>
<reference evidence="8 9" key="1">
    <citation type="submission" date="2020-10" db="EMBL/GenBank/DDBJ databases">
        <title>Connecting structure to function with the recovery of over 1000 high-quality activated sludge metagenome-assembled genomes encoding full-length rRNA genes using long-read sequencing.</title>
        <authorList>
            <person name="Singleton C.M."/>
            <person name="Petriglieri F."/>
            <person name="Kristensen J.M."/>
            <person name="Kirkegaard R.H."/>
            <person name="Michaelsen T.Y."/>
            <person name="Andersen M.H."/>
            <person name="Karst S.M."/>
            <person name="Dueholm M.S."/>
            <person name="Nielsen P.H."/>
            <person name="Albertsen M."/>
        </authorList>
    </citation>
    <scope>NUCLEOTIDE SEQUENCE [LARGE SCALE GENOMIC DNA]</scope>
    <source>
        <strain evidence="8">OdNE_18-Q3-R46-58_MAXAC.008</strain>
    </source>
</reference>
<feature type="domain" description="Peptidase S9 prolyl oligopeptidase catalytic" evidence="6">
    <location>
        <begin position="491"/>
        <end position="706"/>
    </location>
</feature>